<sequence>MAALNELIASLDSRDIEKLFERYHFTESQKLEIAKAEADLRQWKEQSFCLLAPYEEIDARKDGRKGDAYMRLMRSYMDDLRKSETDYSSFSPDFHPRPKYRTILSDEKIVPGKCPCPVDGEKTRCCKLTTLDAVMQCPFSCSYCSVQAFYTENEIHAVSNLKEKLLALELDPSVWHIGTGQASDSLVLGDDYGTLSALSAFAEQHPDVVIELKSKSARNVFDRKYPANMLFTWSLNAPTIIEKEEHMTATLEGRLENAERARDNGNLVGFHIHPMVYFRGWEDEYKLIAEEIEKRFSPDDVALTSIGTLTFTKSVLRHLRERGDESRVLEMELTPAAGKFSYPLDIKRKLFSHVYNSFSDSFHKNVFFYLCMEDPSLWLPVLGREYERDSDFEIDMRKHYEEKINMLKERRR</sequence>
<name>A0A9D9IBL1_9SPIO</name>
<dbReference type="GO" id="GO:0003913">
    <property type="term" value="F:DNA photolyase activity"/>
    <property type="evidence" value="ECO:0007669"/>
    <property type="project" value="TreeGrafter"/>
</dbReference>
<reference evidence="1" key="2">
    <citation type="journal article" date="2021" name="PeerJ">
        <title>Extensive microbial diversity within the chicken gut microbiome revealed by metagenomics and culture.</title>
        <authorList>
            <person name="Gilroy R."/>
            <person name="Ravi A."/>
            <person name="Getino M."/>
            <person name="Pursley I."/>
            <person name="Horton D.L."/>
            <person name="Alikhan N.F."/>
            <person name="Baker D."/>
            <person name="Gharbi K."/>
            <person name="Hall N."/>
            <person name="Watson M."/>
            <person name="Adriaenssens E.M."/>
            <person name="Foster-Nyarko E."/>
            <person name="Jarju S."/>
            <person name="Secka A."/>
            <person name="Antonio M."/>
            <person name="Oren A."/>
            <person name="Chaudhuri R.R."/>
            <person name="La Ragione R."/>
            <person name="Hildebrand F."/>
            <person name="Pallen M.J."/>
        </authorList>
    </citation>
    <scope>NUCLEOTIDE SEQUENCE</scope>
    <source>
        <strain evidence="1">14700</strain>
    </source>
</reference>
<dbReference type="PANTHER" id="PTHR37822">
    <property type="entry name" value="SPORE PHOTOPRODUCT LYASE-RELATED"/>
    <property type="match status" value="1"/>
</dbReference>
<comment type="caution">
    <text evidence="1">The sequence shown here is derived from an EMBL/GenBank/DDBJ whole genome shotgun (WGS) entry which is preliminary data.</text>
</comment>
<dbReference type="AlphaFoldDB" id="A0A9D9IBL1"/>
<evidence type="ECO:0000313" key="2">
    <source>
        <dbReference type="Proteomes" id="UP000810292"/>
    </source>
</evidence>
<evidence type="ECO:0000313" key="1">
    <source>
        <dbReference type="EMBL" id="MBO8469604.1"/>
    </source>
</evidence>
<dbReference type="EMBL" id="JADIMF010000122">
    <property type="protein sequence ID" value="MBO8469604.1"/>
    <property type="molecule type" value="Genomic_DNA"/>
</dbReference>
<protein>
    <submittedName>
        <fullName evidence="1">DNA photolyase</fullName>
    </submittedName>
</protein>
<accession>A0A9D9IBL1</accession>
<dbReference type="Proteomes" id="UP000810292">
    <property type="component" value="Unassembled WGS sequence"/>
</dbReference>
<dbReference type="GO" id="GO:0042601">
    <property type="term" value="C:endospore-forming forespore"/>
    <property type="evidence" value="ECO:0007669"/>
    <property type="project" value="TreeGrafter"/>
</dbReference>
<proteinExistence type="predicted"/>
<organism evidence="1 2">
    <name type="scientific">Candidatus Ornithospirochaeta stercoravium</name>
    <dbReference type="NCBI Taxonomy" id="2840897"/>
    <lineage>
        <taxon>Bacteria</taxon>
        <taxon>Pseudomonadati</taxon>
        <taxon>Spirochaetota</taxon>
        <taxon>Spirochaetia</taxon>
        <taxon>Spirochaetales</taxon>
        <taxon>Spirochaetaceae</taxon>
        <taxon>Spirochaetaceae incertae sedis</taxon>
        <taxon>Candidatus Ornithospirochaeta</taxon>
    </lineage>
</organism>
<reference evidence="1" key="1">
    <citation type="submission" date="2020-10" db="EMBL/GenBank/DDBJ databases">
        <authorList>
            <person name="Gilroy R."/>
        </authorList>
    </citation>
    <scope>NUCLEOTIDE SEQUENCE</scope>
    <source>
        <strain evidence="1">14700</strain>
    </source>
</reference>
<dbReference type="GO" id="GO:0051539">
    <property type="term" value="F:4 iron, 4 sulfur cluster binding"/>
    <property type="evidence" value="ECO:0007669"/>
    <property type="project" value="TreeGrafter"/>
</dbReference>
<dbReference type="GO" id="GO:1904047">
    <property type="term" value="F:S-adenosyl-L-methionine binding"/>
    <property type="evidence" value="ECO:0007669"/>
    <property type="project" value="TreeGrafter"/>
</dbReference>
<dbReference type="Pfam" id="PF20903">
    <property type="entry name" value="SPL"/>
    <property type="match status" value="1"/>
</dbReference>
<dbReference type="InterPro" id="IPR049539">
    <property type="entry name" value="SPL"/>
</dbReference>
<gene>
    <name evidence="1" type="ORF">IAA72_07455</name>
</gene>
<dbReference type="PANTHER" id="PTHR37822:SF2">
    <property type="entry name" value="SPORE PHOTOPRODUCT LYASE"/>
    <property type="match status" value="1"/>
</dbReference>
<dbReference type="Gene3D" id="3.80.30.30">
    <property type="match status" value="1"/>
</dbReference>